<comment type="caution">
    <text evidence="4">The sequence shown here is derived from an EMBL/GenBank/DDBJ whole genome shotgun (WGS) entry which is preliminary data.</text>
</comment>
<dbReference type="RefSeq" id="WP_006978919.1">
    <property type="nucleotide sequence ID" value="NZ_ABVL01000003.1"/>
</dbReference>
<evidence type="ECO:0000259" key="3">
    <source>
        <dbReference type="Pfam" id="PF06439"/>
    </source>
</evidence>
<feature type="signal peptide" evidence="2">
    <location>
        <begin position="1"/>
        <end position="20"/>
    </location>
</feature>
<organism evidence="4 5">
    <name type="scientific">Chthoniobacter flavus Ellin428</name>
    <dbReference type="NCBI Taxonomy" id="497964"/>
    <lineage>
        <taxon>Bacteria</taxon>
        <taxon>Pseudomonadati</taxon>
        <taxon>Verrucomicrobiota</taxon>
        <taxon>Spartobacteria</taxon>
        <taxon>Chthoniobacterales</taxon>
        <taxon>Chthoniobacteraceae</taxon>
        <taxon>Chthoniobacter</taxon>
    </lineage>
</organism>
<feature type="chain" id="PRO_5002800246" description="3-keto-alpha-glucoside-1,2-lyase/3-keto-2-hydroxy-glucal hydratase domain-containing protein" evidence="2">
    <location>
        <begin position="21"/>
        <end position="290"/>
    </location>
</feature>
<dbReference type="GO" id="GO:0016787">
    <property type="term" value="F:hydrolase activity"/>
    <property type="evidence" value="ECO:0007669"/>
    <property type="project" value="InterPro"/>
</dbReference>
<sequence length="290" mass="31753" precursor="true">MKSPLLTSIAALLIAVPAFGADEKPAAESAAKKPLGHQDSPIIPGTKWHVHDGERPQPPIVTPGEPSTPEKVGTAPSDATVLFDGKDLSKWKMEKDGSDAKWKVEDGYMEVVPKSGYMETKEEFGPDFQLHVEFREPTPPTGDGQGRGNSGVFLFGRYEIQVLDSYNNPTYPDGQATGIYGYMPPQVNASRPPGVWQTYDILCEGPRFKDGKLEKAMIVTVLHNGVVTQNHTALIGETPHLHVGTYHPHPEKGPIKLQDHGNPIRYRNIWIRAMHMPTPGDIGDGPKIGQ</sequence>
<dbReference type="InterPro" id="IPR010496">
    <property type="entry name" value="AL/BT2_dom"/>
</dbReference>
<dbReference type="EMBL" id="ABVL01000003">
    <property type="protein sequence ID" value="EDY21300.1"/>
    <property type="molecule type" value="Genomic_DNA"/>
</dbReference>
<feature type="region of interest" description="Disordered" evidence="1">
    <location>
        <begin position="24"/>
        <end position="78"/>
    </location>
</feature>
<dbReference type="AlphaFoldDB" id="B4CWY0"/>
<feature type="domain" description="3-keto-alpha-glucoside-1,2-lyase/3-keto-2-hydroxy-glucal hydratase" evidence="3">
    <location>
        <begin position="79"/>
        <end position="272"/>
    </location>
</feature>
<accession>B4CWY0</accession>
<dbReference type="Gene3D" id="2.60.120.560">
    <property type="entry name" value="Exo-inulinase, domain 1"/>
    <property type="match status" value="1"/>
</dbReference>
<dbReference type="STRING" id="497964.CfE428DRAFT_1593"/>
<keyword evidence="5" id="KW-1185">Reference proteome</keyword>
<name>B4CWY0_9BACT</name>
<evidence type="ECO:0000256" key="1">
    <source>
        <dbReference type="SAM" id="MobiDB-lite"/>
    </source>
</evidence>
<proteinExistence type="predicted"/>
<gene>
    <name evidence="4" type="ORF">CfE428DRAFT_1593</name>
</gene>
<dbReference type="Proteomes" id="UP000005824">
    <property type="component" value="Unassembled WGS sequence"/>
</dbReference>
<evidence type="ECO:0000313" key="5">
    <source>
        <dbReference type="Proteomes" id="UP000005824"/>
    </source>
</evidence>
<dbReference type="eggNOG" id="COG3291">
    <property type="taxonomic scope" value="Bacteria"/>
</dbReference>
<keyword evidence="2" id="KW-0732">Signal</keyword>
<reference evidence="4 5" key="1">
    <citation type="journal article" date="2011" name="J. Bacteriol.">
        <title>Genome sequence of Chthoniobacter flavus Ellin428, an aerobic heterotrophic soil bacterium.</title>
        <authorList>
            <person name="Kant R."/>
            <person name="van Passel M.W."/>
            <person name="Palva A."/>
            <person name="Lucas S."/>
            <person name="Lapidus A."/>
            <person name="Glavina Del Rio T."/>
            <person name="Dalin E."/>
            <person name="Tice H."/>
            <person name="Bruce D."/>
            <person name="Goodwin L."/>
            <person name="Pitluck S."/>
            <person name="Larimer F.W."/>
            <person name="Land M.L."/>
            <person name="Hauser L."/>
            <person name="Sangwan P."/>
            <person name="de Vos W.M."/>
            <person name="Janssen P.H."/>
            <person name="Smidt H."/>
        </authorList>
    </citation>
    <scope>NUCLEOTIDE SEQUENCE [LARGE SCALE GENOMIC DNA]</scope>
    <source>
        <strain evidence="4 5">Ellin428</strain>
    </source>
</reference>
<dbReference type="InParanoid" id="B4CWY0"/>
<protein>
    <recommendedName>
        <fullName evidence="3">3-keto-alpha-glucoside-1,2-lyase/3-keto-2-hydroxy-glucal hydratase domain-containing protein</fullName>
    </recommendedName>
</protein>
<evidence type="ECO:0000256" key="2">
    <source>
        <dbReference type="SAM" id="SignalP"/>
    </source>
</evidence>
<dbReference type="Pfam" id="PF06439">
    <property type="entry name" value="3keto-disac_hyd"/>
    <property type="match status" value="1"/>
</dbReference>
<evidence type="ECO:0000313" key="4">
    <source>
        <dbReference type="EMBL" id="EDY21300.1"/>
    </source>
</evidence>